<feature type="binding site" evidence="12">
    <location>
        <position position="310"/>
    </location>
    <ligand>
        <name>FAD</name>
        <dbReference type="ChEBI" id="CHEBI:57692"/>
    </ligand>
</feature>
<dbReference type="NCBIfam" id="TIGR01350">
    <property type="entry name" value="lipoamide_DH"/>
    <property type="match status" value="1"/>
</dbReference>
<feature type="disulfide bond" description="Redox-active" evidence="13">
    <location>
        <begin position="40"/>
        <end position="45"/>
    </location>
</feature>
<evidence type="ECO:0000259" key="15">
    <source>
        <dbReference type="Pfam" id="PF02852"/>
    </source>
</evidence>
<comment type="similarity">
    <text evidence="1 14">Belongs to the class-I pyridine nucleotide-disulfide oxidoreductase family.</text>
</comment>
<keyword evidence="5 12" id="KW-0274">FAD</keyword>
<dbReference type="SUPFAM" id="SSF55424">
    <property type="entry name" value="FAD/NAD-linked reductases, dimerisation (C-terminal) domain"/>
    <property type="match status" value="1"/>
</dbReference>
<evidence type="ECO:0000256" key="1">
    <source>
        <dbReference type="ARBA" id="ARBA00007532"/>
    </source>
</evidence>
<dbReference type="InterPro" id="IPR036188">
    <property type="entry name" value="FAD/NAD-bd_sf"/>
</dbReference>
<keyword evidence="18" id="KW-1185">Reference proteome</keyword>
<dbReference type="SUPFAM" id="SSF51905">
    <property type="entry name" value="FAD/NAD(P)-binding domain"/>
    <property type="match status" value="1"/>
</dbReference>
<dbReference type="Gene3D" id="3.30.390.30">
    <property type="match status" value="1"/>
</dbReference>
<dbReference type="InterPro" id="IPR006258">
    <property type="entry name" value="Lipoamide_DH"/>
</dbReference>
<gene>
    <name evidence="17" type="ORF">EDC14_101054</name>
</gene>
<dbReference type="Proteomes" id="UP000295008">
    <property type="component" value="Unassembled WGS sequence"/>
</dbReference>
<dbReference type="GO" id="GO:0004148">
    <property type="term" value="F:dihydrolipoyl dehydrogenase (NADH) activity"/>
    <property type="evidence" value="ECO:0007669"/>
    <property type="project" value="UniProtKB-EC"/>
</dbReference>
<evidence type="ECO:0000259" key="16">
    <source>
        <dbReference type="Pfam" id="PF07992"/>
    </source>
</evidence>
<evidence type="ECO:0000256" key="10">
    <source>
        <dbReference type="ARBA" id="ARBA00049187"/>
    </source>
</evidence>
<evidence type="ECO:0000256" key="9">
    <source>
        <dbReference type="ARBA" id="ARBA00023284"/>
    </source>
</evidence>
<dbReference type="InterPro" id="IPR001100">
    <property type="entry name" value="Pyr_nuc-diS_OxRdtase"/>
</dbReference>
<comment type="catalytic activity">
    <reaction evidence="10 14">
        <text>N(6)-[(R)-dihydrolipoyl]-L-lysyl-[protein] + NAD(+) = N(6)-[(R)-lipoyl]-L-lysyl-[protein] + NADH + H(+)</text>
        <dbReference type="Rhea" id="RHEA:15045"/>
        <dbReference type="Rhea" id="RHEA-COMP:10474"/>
        <dbReference type="Rhea" id="RHEA-COMP:10475"/>
        <dbReference type="ChEBI" id="CHEBI:15378"/>
        <dbReference type="ChEBI" id="CHEBI:57540"/>
        <dbReference type="ChEBI" id="CHEBI:57945"/>
        <dbReference type="ChEBI" id="CHEBI:83099"/>
        <dbReference type="ChEBI" id="CHEBI:83100"/>
        <dbReference type="EC" id="1.8.1.4"/>
    </reaction>
</comment>
<evidence type="ECO:0000313" key="18">
    <source>
        <dbReference type="Proteomes" id="UP000295008"/>
    </source>
</evidence>
<evidence type="ECO:0000256" key="3">
    <source>
        <dbReference type="ARBA" id="ARBA00016961"/>
    </source>
</evidence>
<sequence>MDYQVAVIGAGPGGYVAALQAARRGKKVCLIERAEVGGICLNWGCIPTKTLVASAKVFSLVQKAGEYGIAVGQPSVDWSKVRERQAGVVKRLVNGVLYLLQQHQVELIRGAAVFRDPHRLGVTGADGAFRELTAEQIIIATGSAPQIPARFPYDGRRVITSDEALALERLPESLVIVGGGVIGCEFASIMAAFGVKVTIVEMLESLIPNLDREVSASLRLQLKKKGIAVLTGVAVQEVRVPTGTEASPVQVSLADGQTLAAEKLLVAIGRRPNSRDLGLEGIGVTVAENGRIPVNEQLQTNLPWIYAIGDVNDQPWDLAHAASFQGSAAARHLAGESVRWRDELIPNCIFTEPEVAAVGLSLEEATARGIAATVGKFAFLANGKAQAQGEAAGFVKVVAETGTGRLLGVQIIGPGASDLIAEAALAIKNGLTAAAVAATVHAHPTLAEAFYEACESLAGQQGS</sequence>
<feature type="binding site" evidence="12">
    <location>
        <position position="201"/>
    </location>
    <ligand>
        <name>NAD(+)</name>
        <dbReference type="ChEBI" id="CHEBI:57540"/>
    </ligand>
</feature>
<dbReference type="PANTHER" id="PTHR22912:SF151">
    <property type="entry name" value="DIHYDROLIPOYL DEHYDROGENASE, MITOCHONDRIAL"/>
    <property type="match status" value="1"/>
</dbReference>
<feature type="binding site" evidence="12">
    <location>
        <begin position="141"/>
        <end position="143"/>
    </location>
    <ligand>
        <name>FAD</name>
        <dbReference type="ChEBI" id="CHEBI:57692"/>
    </ligand>
</feature>
<dbReference type="PANTHER" id="PTHR22912">
    <property type="entry name" value="DISULFIDE OXIDOREDUCTASE"/>
    <property type="match status" value="1"/>
</dbReference>
<comment type="miscellaneous">
    <text evidence="14">The active site is a redox-active disulfide bond.</text>
</comment>
<dbReference type="GO" id="GO:0006103">
    <property type="term" value="P:2-oxoglutarate metabolic process"/>
    <property type="evidence" value="ECO:0007669"/>
    <property type="project" value="TreeGrafter"/>
</dbReference>
<dbReference type="InterPro" id="IPR016156">
    <property type="entry name" value="FAD/NAD-linked_Rdtase_dimer_sf"/>
</dbReference>
<evidence type="ECO:0000256" key="13">
    <source>
        <dbReference type="PIRSR" id="PIRSR000350-4"/>
    </source>
</evidence>
<evidence type="ECO:0000256" key="14">
    <source>
        <dbReference type="RuleBase" id="RU003692"/>
    </source>
</evidence>
<dbReference type="EC" id="1.8.1.4" evidence="2 14"/>
<keyword evidence="7 12" id="KW-0520">NAD</keyword>
<dbReference type="InterPro" id="IPR012999">
    <property type="entry name" value="Pyr_OxRdtase_I_AS"/>
</dbReference>
<keyword evidence="8" id="KW-1015">Disulfide bond</keyword>
<evidence type="ECO:0000256" key="12">
    <source>
        <dbReference type="PIRSR" id="PIRSR000350-3"/>
    </source>
</evidence>
<protein>
    <recommendedName>
        <fullName evidence="3 14">Dihydrolipoyl dehydrogenase</fullName>
        <ecNumber evidence="2 14">1.8.1.4</ecNumber>
    </recommendedName>
</protein>
<dbReference type="GO" id="GO:0050660">
    <property type="term" value="F:flavin adenine dinucleotide binding"/>
    <property type="evidence" value="ECO:0007669"/>
    <property type="project" value="InterPro"/>
</dbReference>
<proteinExistence type="inferred from homology"/>
<dbReference type="InterPro" id="IPR004099">
    <property type="entry name" value="Pyr_nucl-diS_OxRdtase_dimer"/>
</dbReference>
<dbReference type="PIRSF" id="PIRSF000350">
    <property type="entry name" value="Mercury_reductase_MerA"/>
    <property type="match status" value="1"/>
</dbReference>
<name>A0A4R1RU32_HYDET</name>
<feature type="domain" description="FAD/NAD(P)-binding" evidence="16">
    <location>
        <begin position="3"/>
        <end position="326"/>
    </location>
</feature>
<dbReference type="PRINTS" id="PR00368">
    <property type="entry name" value="FADPNR"/>
</dbReference>
<dbReference type="RefSeq" id="WP_165907921.1">
    <property type="nucleotide sequence ID" value="NZ_SLUN01000010.1"/>
</dbReference>
<feature type="domain" description="Pyridine nucleotide-disulphide oxidoreductase dimerisation" evidence="15">
    <location>
        <begin position="345"/>
        <end position="453"/>
    </location>
</feature>
<evidence type="ECO:0000256" key="4">
    <source>
        <dbReference type="ARBA" id="ARBA00022630"/>
    </source>
</evidence>
<feature type="active site" description="Proton acceptor" evidence="11">
    <location>
        <position position="443"/>
    </location>
</feature>
<dbReference type="FunFam" id="3.30.390.30:FF:000001">
    <property type="entry name" value="Dihydrolipoyl dehydrogenase"/>
    <property type="match status" value="1"/>
</dbReference>
<evidence type="ECO:0000256" key="7">
    <source>
        <dbReference type="ARBA" id="ARBA00023027"/>
    </source>
</evidence>
<evidence type="ECO:0000256" key="5">
    <source>
        <dbReference type="ARBA" id="ARBA00022827"/>
    </source>
</evidence>
<reference evidence="17 18" key="1">
    <citation type="submission" date="2019-03" db="EMBL/GenBank/DDBJ databases">
        <title>Genomic Encyclopedia of Type Strains, Phase IV (KMG-IV): sequencing the most valuable type-strain genomes for metagenomic binning, comparative biology and taxonomic classification.</title>
        <authorList>
            <person name="Goeker M."/>
        </authorList>
    </citation>
    <scope>NUCLEOTIDE SEQUENCE [LARGE SCALE GENOMIC DNA]</scope>
    <source>
        <strain evidence="17 18">LX-B</strain>
    </source>
</reference>
<feature type="binding site" evidence="12">
    <location>
        <position position="49"/>
    </location>
    <ligand>
        <name>FAD</name>
        <dbReference type="ChEBI" id="CHEBI:57692"/>
    </ligand>
</feature>
<dbReference type="PRINTS" id="PR00411">
    <property type="entry name" value="PNDRDTASEI"/>
</dbReference>
<organism evidence="17 18">
    <name type="scientific">Hydrogenispora ethanolica</name>
    <dbReference type="NCBI Taxonomy" id="1082276"/>
    <lineage>
        <taxon>Bacteria</taxon>
        <taxon>Bacillati</taxon>
        <taxon>Bacillota</taxon>
        <taxon>Hydrogenispora</taxon>
    </lineage>
</organism>
<dbReference type="Gene3D" id="3.50.50.60">
    <property type="entry name" value="FAD/NAD(P)-binding domain"/>
    <property type="match status" value="2"/>
</dbReference>
<evidence type="ECO:0000256" key="6">
    <source>
        <dbReference type="ARBA" id="ARBA00023002"/>
    </source>
</evidence>
<feature type="binding site" evidence="12">
    <location>
        <position position="269"/>
    </location>
    <ligand>
        <name>NAD(+)</name>
        <dbReference type="ChEBI" id="CHEBI:57540"/>
    </ligand>
</feature>
<keyword evidence="12" id="KW-0547">Nucleotide-binding</keyword>
<feature type="binding site" evidence="12">
    <location>
        <begin position="178"/>
        <end position="185"/>
    </location>
    <ligand>
        <name>NAD(+)</name>
        <dbReference type="ChEBI" id="CHEBI:57540"/>
    </ligand>
</feature>
<keyword evidence="6 14" id="KW-0560">Oxidoreductase</keyword>
<dbReference type="InterPro" id="IPR050151">
    <property type="entry name" value="Class-I_Pyr_Nuc-Dis_Oxidored"/>
</dbReference>
<evidence type="ECO:0000256" key="11">
    <source>
        <dbReference type="PIRSR" id="PIRSR000350-2"/>
    </source>
</evidence>
<evidence type="ECO:0000313" key="17">
    <source>
        <dbReference type="EMBL" id="TCL70065.1"/>
    </source>
</evidence>
<accession>A0A4R1RU32</accession>
<keyword evidence="9 14" id="KW-0676">Redox-active center</keyword>
<dbReference type="GO" id="GO:0005737">
    <property type="term" value="C:cytoplasm"/>
    <property type="evidence" value="ECO:0007669"/>
    <property type="project" value="UniProtKB-ARBA"/>
</dbReference>
<dbReference type="AlphaFoldDB" id="A0A4R1RU32"/>
<dbReference type="PROSITE" id="PS00076">
    <property type="entry name" value="PYRIDINE_REDOX_1"/>
    <property type="match status" value="1"/>
</dbReference>
<comment type="cofactor">
    <cofactor evidence="12 14">
        <name>FAD</name>
        <dbReference type="ChEBI" id="CHEBI:57692"/>
    </cofactor>
    <text evidence="12 14">Binds 1 FAD per subunit.</text>
</comment>
<dbReference type="Pfam" id="PF02852">
    <property type="entry name" value="Pyr_redox_dim"/>
    <property type="match status" value="1"/>
</dbReference>
<evidence type="ECO:0000256" key="8">
    <source>
        <dbReference type="ARBA" id="ARBA00023157"/>
    </source>
</evidence>
<dbReference type="Pfam" id="PF07992">
    <property type="entry name" value="Pyr_redox_2"/>
    <property type="match status" value="1"/>
</dbReference>
<comment type="caution">
    <text evidence="17">The sequence shown here is derived from an EMBL/GenBank/DDBJ whole genome shotgun (WGS) entry which is preliminary data.</text>
</comment>
<dbReference type="InterPro" id="IPR023753">
    <property type="entry name" value="FAD/NAD-binding_dom"/>
</dbReference>
<keyword evidence="4 14" id="KW-0285">Flavoprotein</keyword>
<evidence type="ECO:0000256" key="2">
    <source>
        <dbReference type="ARBA" id="ARBA00012608"/>
    </source>
</evidence>
<dbReference type="EMBL" id="SLUN01000010">
    <property type="protein sequence ID" value="TCL70065.1"/>
    <property type="molecule type" value="Genomic_DNA"/>
</dbReference>